<evidence type="ECO:0000313" key="4">
    <source>
        <dbReference type="EMBL" id="EHJ52937.1"/>
    </source>
</evidence>
<dbReference type="OrthoDB" id="9798454at2"/>
<protein>
    <submittedName>
        <fullName evidence="4">Flavin reductase</fullName>
        <ecNumber evidence="4">1.7.-.-</ecNumber>
    </submittedName>
</protein>
<dbReference type="Gene3D" id="3.40.50.360">
    <property type="match status" value="1"/>
</dbReference>
<evidence type="ECO:0000256" key="2">
    <source>
        <dbReference type="ARBA" id="ARBA00023002"/>
    </source>
</evidence>
<dbReference type="Proteomes" id="UP000003573">
    <property type="component" value="Unassembled WGS sequence"/>
</dbReference>
<proteinExistence type="inferred from homology"/>
<dbReference type="GO" id="GO:0003955">
    <property type="term" value="F:NAD(P)H dehydrogenase (quinone) activity"/>
    <property type="evidence" value="ECO:0007669"/>
    <property type="project" value="TreeGrafter"/>
</dbReference>
<evidence type="ECO:0000313" key="5">
    <source>
        <dbReference type="Proteomes" id="UP000003573"/>
    </source>
</evidence>
<dbReference type="PANTHER" id="PTHR10204">
    <property type="entry name" value="NAD P H OXIDOREDUCTASE-RELATED"/>
    <property type="match status" value="1"/>
</dbReference>
<sequence>MNILIIYAHPSHQSFNAAILKQIQNNLNSQHHLKVLDLYAEKFDPVLIFDDQHRRRDLDKVAEMEAYRQLISWADHLIFIFPIWWSGMPAILKGFIDRVFASGFAYSYKGKGMVGHLKGKTAWIISTHNTPSFFLPFVQDYGIVLKRQILGMCGIKPCKRTSLPYLRASSAKQRQKMLEKIAKRARDI</sequence>
<dbReference type="EMBL" id="AEUW02000001">
    <property type="protein sequence ID" value="EHJ52937.1"/>
    <property type="molecule type" value="Genomic_DNA"/>
</dbReference>
<dbReference type="InterPro" id="IPR003680">
    <property type="entry name" value="Flavodoxin_fold"/>
</dbReference>
<gene>
    <name evidence="4" type="ORF">STRMA_0863</name>
</gene>
<evidence type="ECO:0000256" key="1">
    <source>
        <dbReference type="ARBA" id="ARBA00006252"/>
    </source>
</evidence>
<accession>G5JVK7</accession>
<dbReference type="InterPro" id="IPR051545">
    <property type="entry name" value="NAD(P)H_dehydrogenase_qn"/>
</dbReference>
<evidence type="ECO:0000259" key="3">
    <source>
        <dbReference type="Pfam" id="PF02525"/>
    </source>
</evidence>
<feature type="domain" description="Flavodoxin-like fold" evidence="3">
    <location>
        <begin position="1"/>
        <end position="183"/>
    </location>
</feature>
<comment type="caution">
    <text evidence="4">The sequence shown here is derived from an EMBL/GenBank/DDBJ whole genome shotgun (WGS) entry which is preliminary data.</text>
</comment>
<dbReference type="PANTHER" id="PTHR10204:SF34">
    <property type="entry name" value="NAD(P)H DEHYDROGENASE [QUINONE] 1 ISOFORM 1"/>
    <property type="match status" value="1"/>
</dbReference>
<name>G5JVK7_9STRE</name>
<dbReference type="GO" id="GO:0005829">
    <property type="term" value="C:cytosol"/>
    <property type="evidence" value="ECO:0007669"/>
    <property type="project" value="TreeGrafter"/>
</dbReference>
<dbReference type="SUPFAM" id="SSF52218">
    <property type="entry name" value="Flavoproteins"/>
    <property type="match status" value="1"/>
</dbReference>
<dbReference type="AlphaFoldDB" id="G5JVK7"/>
<dbReference type="InterPro" id="IPR029039">
    <property type="entry name" value="Flavoprotein-like_sf"/>
</dbReference>
<reference evidence="4 5" key="1">
    <citation type="journal article" date="2014" name="Int. J. Syst. Evol. Microbiol.">
        <title>Phylogenomics and the dynamic genome evolution of the genus Streptococcus.</title>
        <authorList>
            <consortium name="The Broad Institute Genome Sequencing Platform"/>
            <person name="Richards V.P."/>
            <person name="Palmer S.R."/>
            <person name="Pavinski Bitar P.D."/>
            <person name="Qin X."/>
            <person name="Weinstock G.M."/>
            <person name="Highlander S.K."/>
            <person name="Town C.D."/>
            <person name="Burne R.A."/>
            <person name="Stanhope M.J."/>
        </authorList>
    </citation>
    <scope>NUCLEOTIDE SEQUENCE [LARGE SCALE GENOMIC DNA]</scope>
    <source>
        <strain evidence="4 5">NCTC 11558</strain>
    </source>
</reference>
<organism evidence="4 5">
    <name type="scientific">Streptococcus macacae NCTC 11558</name>
    <dbReference type="NCBI Taxonomy" id="764298"/>
    <lineage>
        <taxon>Bacteria</taxon>
        <taxon>Bacillati</taxon>
        <taxon>Bacillota</taxon>
        <taxon>Bacilli</taxon>
        <taxon>Lactobacillales</taxon>
        <taxon>Streptococcaceae</taxon>
        <taxon>Streptococcus</taxon>
    </lineage>
</organism>
<keyword evidence="2 4" id="KW-0560">Oxidoreductase</keyword>
<comment type="similarity">
    <text evidence="1">Belongs to the NAD(P)H dehydrogenase (quinone) family.</text>
</comment>
<dbReference type="STRING" id="764298.STRMA_0863"/>
<dbReference type="RefSeq" id="WP_003081576.1">
    <property type="nucleotide sequence ID" value="NZ_AEUW02000001.1"/>
</dbReference>
<dbReference type="Pfam" id="PF02525">
    <property type="entry name" value="Flavodoxin_2"/>
    <property type="match status" value="1"/>
</dbReference>
<keyword evidence="5" id="KW-1185">Reference proteome</keyword>
<dbReference type="eggNOG" id="COG2249">
    <property type="taxonomic scope" value="Bacteria"/>
</dbReference>
<dbReference type="EC" id="1.7.-.-" evidence="4"/>